<evidence type="ECO:0000256" key="1">
    <source>
        <dbReference type="ARBA" id="ARBA00022741"/>
    </source>
</evidence>
<evidence type="ECO:0000256" key="4">
    <source>
        <dbReference type="ARBA" id="ARBA00022806"/>
    </source>
</evidence>
<keyword evidence="6" id="KW-0238">DNA-binding</keyword>
<keyword evidence="2" id="KW-0227">DNA damage</keyword>
<dbReference type="GO" id="GO:0016787">
    <property type="term" value="F:hydrolase activity"/>
    <property type="evidence" value="ECO:0007669"/>
    <property type="project" value="UniProtKB-KW"/>
</dbReference>
<dbReference type="GO" id="GO:0005524">
    <property type="term" value="F:ATP binding"/>
    <property type="evidence" value="ECO:0007669"/>
    <property type="project" value="UniProtKB-KW"/>
</dbReference>
<comment type="caution">
    <text evidence="10">The sequence shown here is derived from an EMBL/GenBank/DDBJ whole genome shotgun (WGS) entry which is preliminary data.</text>
</comment>
<dbReference type="Pfam" id="PF00271">
    <property type="entry name" value="Helicase_C"/>
    <property type="match status" value="1"/>
</dbReference>
<keyword evidence="1" id="KW-0547">Nucleotide-binding</keyword>
<dbReference type="InterPro" id="IPR047112">
    <property type="entry name" value="RecG/Mfd"/>
</dbReference>
<organism evidence="10 11">
    <name type="scientific">Candidatus Giovannonibacteria bacterium GW2011_GWA2_53_7</name>
    <dbReference type="NCBI Taxonomy" id="1618650"/>
    <lineage>
        <taxon>Bacteria</taxon>
        <taxon>Candidatus Giovannoniibacteriota</taxon>
    </lineage>
</organism>
<evidence type="ECO:0000256" key="6">
    <source>
        <dbReference type="ARBA" id="ARBA00023125"/>
    </source>
</evidence>
<dbReference type="PANTHER" id="PTHR47964:SF1">
    <property type="entry name" value="ATP-DEPENDENT DNA HELICASE HOMOLOG RECG, CHLOROPLASTIC"/>
    <property type="match status" value="1"/>
</dbReference>
<evidence type="ECO:0000256" key="3">
    <source>
        <dbReference type="ARBA" id="ARBA00022801"/>
    </source>
</evidence>
<name>A0A0G2ANA4_9BACT</name>
<feature type="non-terminal residue" evidence="10">
    <location>
        <position position="1"/>
    </location>
</feature>
<dbReference type="PATRIC" id="fig|1618650.3.peg.737"/>
<dbReference type="AlphaFoldDB" id="A0A0G2ANA4"/>
<evidence type="ECO:0000313" key="11">
    <source>
        <dbReference type="Proteomes" id="UP000034290"/>
    </source>
</evidence>
<dbReference type="GO" id="GO:0006281">
    <property type="term" value="P:DNA repair"/>
    <property type="evidence" value="ECO:0007669"/>
    <property type="project" value="UniProtKB-KW"/>
</dbReference>
<keyword evidence="5" id="KW-0067">ATP-binding</keyword>
<evidence type="ECO:0000313" key="10">
    <source>
        <dbReference type="EMBL" id="KKW34169.1"/>
    </source>
</evidence>
<reference evidence="10 11" key="1">
    <citation type="journal article" date="2015" name="Nature">
        <title>rRNA introns, odd ribosomes, and small enigmatic genomes across a large radiation of phyla.</title>
        <authorList>
            <person name="Brown C.T."/>
            <person name="Hug L.A."/>
            <person name="Thomas B.C."/>
            <person name="Sharon I."/>
            <person name="Castelle C.J."/>
            <person name="Singh A."/>
            <person name="Wilkins M.J."/>
            <person name="Williams K.H."/>
            <person name="Banfield J.F."/>
        </authorList>
    </citation>
    <scope>NUCLEOTIDE SEQUENCE [LARGE SCALE GENOMIC DNA]</scope>
</reference>
<dbReference type="SUPFAM" id="SSF52540">
    <property type="entry name" value="P-loop containing nucleoside triphosphate hydrolases"/>
    <property type="match status" value="1"/>
</dbReference>
<dbReference type="GO" id="GO:0003677">
    <property type="term" value="F:DNA binding"/>
    <property type="evidence" value="ECO:0007669"/>
    <property type="project" value="UniProtKB-KW"/>
</dbReference>
<evidence type="ECO:0000256" key="2">
    <source>
        <dbReference type="ARBA" id="ARBA00022763"/>
    </source>
</evidence>
<evidence type="ECO:0000259" key="8">
    <source>
        <dbReference type="PROSITE" id="PS51192"/>
    </source>
</evidence>
<keyword evidence="4" id="KW-0347">Helicase</keyword>
<evidence type="ECO:0000256" key="5">
    <source>
        <dbReference type="ARBA" id="ARBA00022840"/>
    </source>
</evidence>
<dbReference type="GO" id="GO:0003678">
    <property type="term" value="F:DNA helicase activity"/>
    <property type="evidence" value="ECO:0007669"/>
    <property type="project" value="TreeGrafter"/>
</dbReference>
<sequence>GLKNPQISRLGTPLWTYTKKKAREDIMKFARELLELYKKRSVAKRPPYPADALEKEIWDKFEYEETASQKRALEEIFRDFAKDEPMERLLVGDVGFGKTEVALRAALRVALAGKQVALLAPTTILADQHAELFKKRLEDFGIEVERFTRLESEKRARKILEKLSQSSVDILIGTHRILSKDLEFKNLGLLIIDEEQRFGVRQKETLKKKYPAVDILYLSATPIPRTLAFSFSKIRPLSEISDPPEGRRPIMTFVLPQSEKIIREAVAREISRGGQVYFLSPRIRKIPAILERLEKIFPKTKKAVLHGRMSEQELIKTMREFREGKIKILIATTIIENGLDISSVNTLVAEDATRLGLAEAHQLRGRIGRGDRQAFAYFLYPSKKLPPRSAGRLEA</sequence>
<dbReference type="InterPro" id="IPR011545">
    <property type="entry name" value="DEAD/DEAH_box_helicase_dom"/>
</dbReference>
<dbReference type="SMART" id="SM00490">
    <property type="entry name" value="HELICc"/>
    <property type="match status" value="1"/>
</dbReference>
<dbReference type="PROSITE" id="PS51194">
    <property type="entry name" value="HELICASE_CTER"/>
    <property type="match status" value="1"/>
</dbReference>
<proteinExistence type="predicted"/>
<dbReference type="InterPro" id="IPR014001">
    <property type="entry name" value="Helicase_ATP-bd"/>
</dbReference>
<dbReference type="Gene3D" id="3.40.50.300">
    <property type="entry name" value="P-loop containing nucleotide triphosphate hydrolases"/>
    <property type="match status" value="2"/>
</dbReference>
<dbReference type="SMART" id="SM00487">
    <property type="entry name" value="DEXDc"/>
    <property type="match status" value="1"/>
</dbReference>
<dbReference type="InterPro" id="IPR001650">
    <property type="entry name" value="Helicase_C-like"/>
</dbReference>
<dbReference type="Proteomes" id="UP000034290">
    <property type="component" value="Unassembled WGS sequence"/>
</dbReference>
<feature type="domain" description="Helicase ATP-binding" evidence="8">
    <location>
        <begin position="79"/>
        <end position="240"/>
    </location>
</feature>
<accession>A0A0G2ANA4</accession>
<gene>
    <name evidence="10" type="ORF">UY81_C0078G0004</name>
</gene>
<evidence type="ECO:0000259" key="9">
    <source>
        <dbReference type="PROSITE" id="PS51194"/>
    </source>
</evidence>
<protein>
    <submittedName>
        <fullName evidence="10">Transcription-repair coupling factor</fullName>
    </submittedName>
</protein>
<evidence type="ECO:0000256" key="7">
    <source>
        <dbReference type="ARBA" id="ARBA00023204"/>
    </source>
</evidence>
<dbReference type="EMBL" id="LCRM01000078">
    <property type="protein sequence ID" value="KKW34169.1"/>
    <property type="molecule type" value="Genomic_DNA"/>
</dbReference>
<keyword evidence="3" id="KW-0378">Hydrolase</keyword>
<dbReference type="PANTHER" id="PTHR47964">
    <property type="entry name" value="ATP-DEPENDENT DNA HELICASE HOMOLOG RECG, CHLOROPLASTIC"/>
    <property type="match status" value="1"/>
</dbReference>
<feature type="domain" description="Helicase C-terminal" evidence="9">
    <location>
        <begin position="257"/>
        <end position="395"/>
    </location>
</feature>
<dbReference type="InterPro" id="IPR027417">
    <property type="entry name" value="P-loop_NTPase"/>
</dbReference>
<dbReference type="PROSITE" id="PS51192">
    <property type="entry name" value="HELICASE_ATP_BIND_1"/>
    <property type="match status" value="1"/>
</dbReference>
<keyword evidence="7" id="KW-0234">DNA repair</keyword>
<dbReference type="Pfam" id="PF00270">
    <property type="entry name" value="DEAD"/>
    <property type="match status" value="1"/>
</dbReference>